<dbReference type="RefSeq" id="WP_152229150.1">
    <property type="nucleotide sequence ID" value="NZ_BAAALV010000003.1"/>
</dbReference>
<feature type="region of interest" description="Disordered" evidence="8">
    <location>
        <begin position="382"/>
        <end position="423"/>
    </location>
</feature>
<proteinExistence type="predicted"/>
<sequence>MQMAHDPETPGADELDSPRRPALPDPQWRVGRCLGQGSSSSVWLVERLGERKRYALKMPHGQDALAEGYELRRELAILARYRHENLLGVEGILATAHGNGLLLEYAPGDSLSQLVAARGALSPGETVTVLVAVGRALECLHADGAVHGDVSPGNVLFTANGKPLLADFGTGRLLAEPEAGGTGTPGFMAPEIAAPTVKQGSPPAGDVFALGALGWFMLTGRPLVPGLRLPLSVLLPELPAALRDLVDSALEEDPDSRPGAGDFAARVLRACPAEPLDLLPAVHQSVVAELRTRRTSPSVRSRRVRKPRLREARRSGQAPWEEPRRQVDPRTRAPRPGTRKRRSSAGLVSGWLIAAAVLVSATAVLGAIAVWAPELLRPDAGSAVPAAGQDPGPAGAGNTAAGPSSAEPSAGNPEAERAVSEPAPEELAVLAGDDPLAAAKVLPVLRTRAFEQGNPALLAWVNQPGTAAEAADLEAVQALQERGERLEGLTVAVLGASAAGPPSGELVRIAVSAELSAWKQVRSDGTEAAEPGTAQRQDVLLELQRTGKNWRIAAVLPPAASLQEPAAAKR</sequence>
<keyword evidence="6 7" id="KW-0067">ATP-binding</keyword>
<evidence type="ECO:0000313" key="12">
    <source>
        <dbReference type="Proteomes" id="UP001500784"/>
    </source>
</evidence>
<dbReference type="EC" id="2.7.11.1" evidence="1"/>
<dbReference type="SUPFAM" id="SSF56112">
    <property type="entry name" value="Protein kinase-like (PK-like)"/>
    <property type="match status" value="1"/>
</dbReference>
<evidence type="ECO:0000256" key="7">
    <source>
        <dbReference type="PROSITE-ProRule" id="PRU10141"/>
    </source>
</evidence>
<evidence type="ECO:0000256" key="5">
    <source>
        <dbReference type="ARBA" id="ARBA00022777"/>
    </source>
</evidence>
<keyword evidence="9" id="KW-0812">Transmembrane</keyword>
<evidence type="ECO:0000256" key="9">
    <source>
        <dbReference type="SAM" id="Phobius"/>
    </source>
</evidence>
<keyword evidence="5" id="KW-0418">Kinase</keyword>
<dbReference type="Pfam" id="PF00069">
    <property type="entry name" value="Pkinase"/>
    <property type="match status" value="1"/>
</dbReference>
<keyword evidence="9" id="KW-0472">Membrane</keyword>
<feature type="domain" description="Protein kinase" evidence="10">
    <location>
        <begin position="28"/>
        <end position="286"/>
    </location>
</feature>
<dbReference type="PANTHER" id="PTHR43289:SF6">
    <property type="entry name" value="SERINE_THREONINE-PROTEIN KINASE NEKL-3"/>
    <property type="match status" value="1"/>
</dbReference>
<reference evidence="11 12" key="1">
    <citation type="journal article" date="2019" name="Int. J. Syst. Evol. Microbiol.">
        <title>The Global Catalogue of Microorganisms (GCM) 10K type strain sequencing project: providing services to taxonomists for standard genome sequencing and annotation.</title>
        <authorList>
            <consortium name="The Broad Institute Genomics Platform"/>
            <consortium name="The Broad Institute Genome Sequencing Center for Infectious Disease"/>
            <person name="Wu L."/>
            <person name="Ma J."/>
        </authorList>
    </citation>
    <scope>NUCLEOTIDE SEQUENCE [LARGE SCALE GENOMIC DNA]</scope>
    <source>
        <strain evidence="11 12">JCM 13316</strain>
    </source>
</reference>
<dbReference type="PANTHER" id="PTHR43289">
    <property type="entry name" value="MITOGEN-ACTIVATED PROTEIN KINASE KINASE KINASE 20-RELATED"/>
    <property type="match status" value="1"/>
</dbReference>
<keyword evidence="2" id="KW-0723">Serine/threonine-protein kinase</keyword>
<keyword evidence="4 7" id="KW-0547">Nucleotide-binding</keyword>
<dbReference type="InterPro" id="IPR017441">
    <property type="entry name" value="Protein_kinase_ATP_BS"/>
</dbReference>
<dbReference type="InterPro" id="IPR000719">
    <property type="entry name" value="Prot_kinase_dom"/>
</dbReference>
<feature type="region of interest" description="Disordered" evidence="8">
    <location>
        <begin position="292"/>
        <end position="344"/>
    </location>
</feature>
<protein>
    <recommendedName>
        <fullName evidence="1">non-specific serine/threonine protein kinase</fullName>
        <ecNumber evidence="1">2.7.11.1</ecNumber>
    </recommendedName>
</protein>
<evidence type="ECO:0000313" key="11">
    <source>
        <dbReference type="EMBL" id="GAA1916168.1"/>
    </source>
</evidence>
<feature type="binding site" evidence="7">
    <location>
        <position position="57"/>
    </location>
    <ligand>
        <name>ATP</name>
        <dbReference type="ChEBI" id="CHEBI:30616"/>
    </ligand>
</feature>
<evidence type="ECO:0000256" key="4">
    <source>
        <dbReference type="ARBA" id="ARBA00022741"/>
    </source>
</evidence>
<evidence type="ECO:0000256" key="1">
    <source>
        <dbReference type="ARBA" id="ARBA00012513"/>
    </source>
</evidence>
<dbReference type="InterPro" id="IPR011009">
    <property type="entry name" value="Kinase-like_dom_sf"/>
</dbReference>
<dbReference type="PROSITE" id="PS50011">
    <property type="entry name" value="PROTEIN_KINASE_DOM"/>
    <property type="match status" value="1"/>
</dbReference>
<dbReference type="EMBL" id="BAAALV010000003">
    <property type="protein sequence ID" value="GAA1916168.1"/>
    <property type="molecule type" value="Genomic_DNA"/>
</dbReference>
<dbReference type="Gene3D" id="1.10.510.10">
    <property type="entry name" value="Transferase(Phosphotransferase) domain 1"/>
    <property type="match status" value="1"/>
</dbReference>
<evidence type="ECO:0000259" key="10">
    <source>
        <dbReference type="PROSITE" id="PS50011"/>
    </source>
</evidence>
<dbReference type="PROSITE" id="PS00107">
    <property type="entry name" value="PROTEIN_KINASE_ATP"/>
    <property type="match status" value="1"/>
</dbReference>
<evidence type="ECO:0000256" key="3">
    <source>
        <dbReference type="ARBA" id="ARBA00022679"/>
    </source>
</evidence>
<accession>A0ABN2PAB5</accession>
<organism evidence="11 12">
    <name type="scientific">Arthrobacter gandavensis</name>
    <dbReference type="NCBI Taxonomy" id="169960"/>
    <lineage>
        <taxon>Bacteria</taxon>
        <taxon>Bacillati</taxon>
        <taxon>Actinomycetota</taxon>
        <taxon>Actinomycetes</taxon>
        <taxon>Micrococcales</taxon>
        <taxon>Micrococcaceae</taxon>
        <taxon>Arthrobacter</taxon>
    </lineage>
</organism>
<evidence type="ECO:0000256" key="8">
    <source>
        <dbReference type="SAM" id="MobiDB-lite"/>
    </source>
</evidence>
<feature type="compositionally biased region" description="Low complexity" evidence="8">
    <location>
        <begin position="385"/>
        <end position="413"/>
    </location>
</feature>
<keyword evidence="3" id="KW-0808">Transferase</keyword>
<name>A0ABN2PAB5_9MICC</name>
<feature type="region of interest" description="Disordered" evidence="8">
    <location>
        <begin position="1"/>
        <end position="32"/>
    </location>
</feature>
<feature type="compositionally biased region" description="Basic and acidic residues" evidence="8">
    <location>
        <begin position="321"/>
        <end position="331"/>
    </location>
</feature>
<comment type="caution">
    <text evidence="11">The sequence shown here is derived from an EMBL/GenBank/DDBJ whole genome shotgun (WGS) entry which is preliminary data.</text>
</comment>
<evidence type="ECO:0000256" key="2">
    <source>
        <dbReference type="ARBA" id="ARBA00022527"/>
    </source>
</evidence>
<feature type="transmembrane region" description="Helical" evidence="9">
    <location>
        <begin position="345"/>
        <end position="372"/>
    </location>
</feature>
<evidence type="ECO:0000256" key="6">
    <source>
        <dbReference type="ARBA" id="ARBA00022840"/>
    </source>
</evidence>
<dbReference type="CDD" id="cd14014">
    <property type="entry name" value="STKc_PknB_like"/>
    <property type="match status" value="1"/>
</dbReference>
<keyword evidence="9" id="KW-1133">Transmembrane helix</keyword>
<gene>
    <name evidence="11" type="ORF">GCM10009688_21390</name>
</gene>
<keyword evidence="12" id="KW-1185">Reference proteome</keyword>
<dbReference type="Proteomes" id="UP001500784">
    <property type="component" value="Unassembled WGS sequence"/>
</dbReference>